<accession>A0A915M3Z8</accession>
<evidence type="ECO:0000313" key="1">
    <source>
        <dbReference type="Proteomes" id="UP000887561"/>
    </source>
</evidence>
<dbReference type="WBParaSite" id="scaffold249_cov184.g551">
    <property type="protein sequence ID" value="scaffold249_cov184.g551"/>
    <property type="gene ID" value="scaffold249_cov184.g551"/>
</dbReference>
<evidence type="ECO:0000313" key="2">
    <source>
        <dbReference type="WBParaSite" id="scaffold249_cov184.g551"/>
    </source>
</evidence>
<dbReference type="AlphaFoldDB" id="A0A915M3Z8"/>
<reference evidence="2" key="1">
    <citation type="submission" date="2022-11" db="UniProtKB">
        <authorList>
            <consortium name="WormBaseParasite"/>
        </authorList>
    </citation>
    <scope>IDENTIFICATION</scope>
</reference>
<keyword evidence="1" id="KW-1185">Reference proteome</keyword>
<dbReference type="Proteomes" id="UP000887561">
    <property type="component" value="Unplaced"/>
</dbReference>
<name>A0A915M3Z8_MELJA</name>
<sequence>MFKINFSWNSVNFTLCYVSKLGNELKNNPKSDYAKNCSKNGEEKHGIEFRVYGTRVGFNQSIEDYYIEFNVAVVIGFSFSTKTIAFNKTVKATGKVRHSYTGIQDERLYISYLDSLNREESYILIFSIQLGNNGKNFAILTDEMNGNVYDYGNYYRRSPNICDQLGLEEYNKQNKAFSELLELYEKCPCYNWEPRPPSITDDRLNVPPGARNKRNVKNDTLLGTRDAEGLVYGCEDARYFVLGDIALRGDDILQEIERQRKCKF</sequence>
<protein>
    <submittedName>
        <fullName evidence="2">Uncharacterized protein</fullName>
    </submittedName>
</protein>
<proteinExistence type="predicted"/>
<organism evidence="1 2">
    <name type="scientific">Meloidogyne javanica</name>
    <name type="common">Root-knot nematode worm</name>
    <dbReference type="NCBI Taxonomy" id="6303"/>
    <lineage>
        <taxon>Eukaryota</taxon>
        <taxon>Metazoa</taxon>
        <taxon>Ecdysozoa</taxon>
        <taxon>Nematoda</taxon>
        <taxon>Chromadorea</taxon>
        <taxon>Rhabditida</taxon>
        <taxon>Tylenchina</taxon>
        <taxon>Tylenchomorpha</taxon>
        <taxon>Tylenchoidea</taxon>
        <taxon>Meloidogynidae</taxon>
        <taxon>Meloidogyninae</taxon>
        <taxon>Meloidogyne</taxon>
        <taxon>Meloidogyne incognita group</taxon>
    </lineage>
</organism>